<proteinExistence type="predicted"/>
<gene>
    <name evidence="2" type="ORF">DLJ48_05850</name>
    <name evidence="1" type="ORF">EVC35_08635</name>
</gene>
<evidence type="ECO:0000313" key="1">
    <source>
        <dbReference type="EMBL" id="MDN6901051.1"/>
    </source>
</evidence>
<sequence>MMTDFKDKLESLRKSEIDEFQVTSKDFPDFYQVWDKYSYQSGIKGFAQKGGKVIYRRKEKVK</sequence>
<organism evidence="1 4">
    <name type="scientific">Oenococcus sicerae</name>
    <dbReference type="NCBI Taxonomy" id="2203724"/>
    <lineage>
        <taxon>Bacteria</taxon>
        <taxon>Bacillati</taxon>
        <taxon>Bacillota</taxon>
        <taxon>Bacilli</taxon>
        <taxon>Lactobacillales</taxon>
        <taxon>Lactobacillaceae</taxon>
        <taxon>Oenococcus</taxon>
    </lineage>
</organism>
<dbReference type="EMBL" id="SDWY01000005">
    <property type="protein sequence ID" value="MDN6901051.1"/>
    <property type="molecule type" value="Genomic_DNA"/>
</dbReference>
<accession>A0AAJ1RB23</accession>
<protein>
    <submittedName>
        <fullName evidence="1">Uncharacterized protein</fullName>
    </submittedName>
</protein>
<evidence type="ECO:0000313" key="4">
    <source>
        <dbReference type="Proteomes" id="UP001167919"/>
    </source>
</evidence>
<dbReference type="AlphaFoldDB" id="A0AAJ1RB23"/>
<reference evidence="2" key="3">
    <citation type="submission" date="2020-01" db="EMBL/GenBank/DDBJ databases">
        <authorList>
            <person name="Cousin F.J."/>
            <person name="Le Guellec R."/>
            <person name="Cretenet M."/>
        </authorList>
    </citation>
    <scope>NUCLEOTIDE SEQUENCE</scope>
    <source>
        <strain evidence="2">UCMA 15228</strain>
    </source>
</reference>
<evidence type="ECO:0000313" key="2">
    <source>
        <dbReference type="EMBL" id="QAS70083.1"/>
    </source>
</evidence>
<reference evidence="1" key="2">
    <citation type="submission" date="2019-01" db="EMBL/GenBank/DDBJ databases">
        <title>Oenococcus sicerae UCMA17102.</title>
        <authorList>
            <person name="Cousin F.J."/>
            <person name="Le Guellec R."/>
            <person name="Cretenet M."/>
        </authorList>
    </citation>
    <scope>NUCLEOTIDE SEQUENCE</scope>
    <source>
        <strain evidence="1">UCMA17102</strain>
    </source>
</reference>
<reference evidence="2 3" key="1">
    <citation type="journal article" date="2019" name="Syst. Appl. Microbiol.">
        <title>Oenococcus sicerae sp. nov., isolated from French cider.</title>
        <authorList>
            <person name="Cousin F.J."/>
            <person name="Le Guellec R."/>
            <person name="Chagnot C."/>
            <person name="Goux D."/>
            <person name="Dalmasso M."/>
            <person name="Laplace J.M."/>
            <person name="Cretenet M."/>
        </authorList>
    </citation>
    <scope>NUCLEOTIDE SEQUENCE [LARGE SCALE GENOMIC DNA]</scope>
    <source>
        <strain evidence="2 3">UCMA 15228</strain>
    </source>
</reference>
<evidence type="ECO:0000313" key="3">
    <source>
        <dbReference type="Proteomes" id="UP000286907"/>
    </source>
</evidence>
<dbReference type="Proteomes" id="UP000286907">
    <property type="component" value="Chromosome"/>
</dbReference>
<dbReference type="Proteomes" id="UP001167919">
    <property type="component" value="Unassembled WGS sequence"/>
</dbReference>
<keyword evidence="3" id="KW-1185">Reference proteome</keyword>
<dbReference type="EMBL" id="CP029684">
    <property type="protein sequence ID" value="QAS70083.1"/>
    <property type="molecule type" value="Genomic_DNA"/>
</dbReference>
<name>A0AAJ1RB23_9LACO</name>